<keyword evidence="2" id="KW-1185">Reference proteome</keyword>
<name>A0A9N8RZ17_9BURK</name>
<reference evidence="1" key="1">
    <citation type="submission" date="2021-04" db="EMBL/GenBank/DDBJ databases">
        <authorList>
            <person name="Vanwijnsberghe S."/>
        </authorList>
    </citation>
    <scope>NUCLEOTIDE SEQUENCE</scope>
    <source>
        <strain evidence="1">LMG 31841</strain>
    </source>
</reference>
<evidence type="ECO:0000313" key="1">
    <source>
        <dbReference type="EMBL" id="CAG4906004.1"/>
    </source>
</evidence>
<dbReference type="InterPro" id="IPR018755">
    <property type="entry name" value="Phage_Mu_Gp48"/>
</dbReference>
<evidence type="ECO:0000313" key="2">
    <source>
        <dbReference type="Proteomes" id="UP000789704"/>
    </source>
</evidence>
<dbReference type="EMBL" id="CAJQZC010000006">
    <property type="protein sequence ID" value="CAG4906004.1"/>
    <property type="molecule type" value="Genomic_DNA"/>
</dbReference>
<gene>
    <name evidence="1" type="ORF">LMG31841_03513</name>
</gene>
<protein>
    <recommendedName>
        <fullName evidence="3">DUF2313 domain-containing protein</fullName>
    </recommendedName>
</protein>
<dbReference type="Pfam" id="PF10076">
    <property type="entry name" value="Phage_Mu_Gp48"/>
    <property type="match status" value="1"/>
</dbReference>
<proteinExistence type="predicted"/>
<dbReference type="AlphaFoldDB" id="A0A9N8RZ17"/>
<dbReference type="RefSeq" id="WP_228879269.1">
    <property type="nucleotide sequence ID" value="NZ_CAJQZC010000006.1"/>
</dbReference>
<accession>A0A9N8RZ17</accession>
<evidence type="ECO:0008006" key="3">
    <source>
        <dbReference type="Google" id="ProtNLM"/>
    </source>
</evidence>
<comment type="caution">
    <text evidence="1">The sequence shown here is derived from an EMBL/GenBank/DDBJ whole genome shotgun (WGS) entry which is preliminary data.</text>
</comment>
<sequence>MGVRTADDYLSELRQLLPRGPAWDADLVPDIDAVLQGLAPEFARLDARANDMLDEIDPATMRELVPDYERLMQLPDPCLGDNQTFDERKTAVIRRLIGMGGQNAAFFIGVAVEQGYPAASVVEYRAPRFGRARFGHAHFGTWAAQFFWELRLGARLTGGARFGVTLFGERFGHNPNNGIECLVQRWMPAHTVVDFVYAT</sequence>
<dbReference type="Proteomes" id="UP000789704">
    <property type="component" value="Unassembled WGS sequence"/>
</dbReference>
<organism evidence="1 2">
    <name type="scientific">Paraburkholderia saeva</name>
    <dbReference type="NCBI Taxonomy" id="2777537"/>
    <lineage>
        <taxon>Bacteria</taxon>
        <taxon>Pseudomonadati</taxon>
        <taxon>Pseudomonadota</taxon>
        <taxon>Betaproteobacteria</taxon>
        <taxon>Burkholderiales</taxon>
        <taxon>Burkholderiaceae</taxon>
        <taxon>Paraburkholderia</taxon>
    </lineage>
</organism>